<evidence type="ECO:0000256" key="6">
    <source>
        <dbReference type="ARBA" id="ARBA00022960"/>
    </source>
</evidence>
<dbReference type="InterPro" id="IPR001264">
    <property type="entry name" value="Glyco_trans_51"/>
</dbReference>
<keyword evidence="2 11" id="KW-0997">Cell inner membrane</keyword>
<dbReference type="RefSeq" id="WP_084324140.1">
    <property type="nucleotide sequence ID" value="NZ_ARYM01000004.1"/>
</dbReference>
<dbReference type="PANTHER" id="PTHR30400:SF0">
    <property type="entry name" value="BIOSYNTHETIC PEPTIDOGLYCAN TRANSGLYCOSYLASE"/>
    <property type="match status" value="1"/>
</dbReference>
<dbReference type="Gene3D" id="1.10.3810.10">
    <property type="entry name" value="Biosynthetic peptidoglycan transglycosylase-like"/>
    <property type="match status" value="1"/>
</dbReference>
<evidence type="ECO:0000256" key="11">
    <source>
        <dbReference type="HAMAP-Rule" id="MF_00766"/>
    </source>
</evidence>
<reference evidence="14 15" key="1">
    <citation type="journal article" date="2014" name="Antonie Van Leeuwenhoek">
        <title>Hyphomonas beringensis sp. nov. and Hyphomonas chukchiensis sp. nov., isolated from surface seawater of the Bering Sea and Chukchi Sea.</title>
        <authorList>
            <person name="Li C."/>
            <person name="Lai Q."/>
            <person name="Li G."/>
            <person name="Dong C."/>
            <person name="Wang J."/>
            <person name="Liao Y."/>
            <person name="Shao Z."/>
        </authorList>
    </citation>
    <scope>NUCLEOTIDE SEQUENCE [LARGE SCALE GENOMIC DNA]</scope>
    <source>
        <strain evidence="14 15">PS728</strain>
    </source>
</reference>
<dbReference type="GO" id="GO:0008955">
    <property type="term" value="F:peptidoglycan glycosyltransferase activity"/>
    <property type="evidence" value="ECO:0007669"/>
    <property type="project" value="UniProtKB-UniRule"/>
</dbReference>
<comment type="similarity">
    <text evidence="11">Belongs to the glycosyltransferase 51 family.</text>
</comment>
<feature type="transmembrane region" description="Helical" evidence="11">
    <location>
        <begin position="32"/>
        <end position="53"/>
    </location>
</feature>
<dbReference type="Pfam" id="PF00912">
    <property type="entry name" value="Transgly"/>
    <property type="match status" value="1"/>
</dbReference>
<evidence type="ECO:0000259" key="13">
    <source>
        <dbReference type="Pfam" id="PF00912"/>
    </source>
</evidence>
<sequence length="375" mass="40280">MSDSLTPPPSFAPAPAPEAPAPKRKAPLWRRILVGIVLAGIAVFLLFHLYALLLRFAPTPGTILMSQRGLDGQDVRYDWVPLDRISPRLVHAVIAAEDAKFCTHGGIDWEAVEAAREWNAKNPDRNRRGGSTISQQTAKNVFFWNGGGMPRKAGEAWMTYVIETVWGKRRIMEVYLNVAEWGDGLFGAEAAAQARFGKSAADLSEREAALLAAVLPSPNKWKAVNPGPYVQRRAGSIQGRMRVVANEGYAACVFGGEAPRPPAGERPKGETPKPPPVLEELPEAPETGEEALGEPTEELGTDVPRNANDELNDLLNAADESLRAPPPPAEEGEPAPSGEITAEPVPEPEPAPEPQPEAAPAEEAPSGPAELRPPE</sequence>
<comment type="subcellular location">
    <subcellularLocation>
        <location evidence="11">Cell inner membrane</location>
        <topology evidence="11">Single-pass membrane protein</topology>
    </subcellularLocation>
</comment>
<evidence type="ECO:0000256" key="5">
    <source>
        <dbReference type="ARBA" id="ARBA00022692"/>
    </source>
</evidence>
<dbReference type="PANTHER" id="PTHR30400">
    <property type="entry name" value="MONOFUNCTIONAL BIOSYNTHETIC PEPTIDOGLYCAN TRANSGLYCOSYLASE"/>
    <property type="match status" value="1"/>
</dbReference>
<comment type="pathway">
    <text evidence="11">Cell wall biogenesis; peptidoglycan biosynthesis.</text>
</comment>
<evidence type="ECO:0000256" key="2">
    <source>
        <dbReference type="ARBA" id="ARBA00022519"/>
    </source>
</evidence>
<feature type="compositionally biased region" description="Pro residues" evidence="12">
    <location>
        <begin position="1"/>
        <end position="20"/>
    </location>
</feature>
<keyword evidence="9 11" id="KW-0472">Membrane</keyword>
<name>A0A062VLL9_9PROT</name>
<keyword evidence="8 11" id="KW-1133">Transmembrane helix</keyword>
<proteinExistence type="inferred from homology"/>
<keyword evidence="4 11" id="KW-0808">Transferase</keyword>
<organism evidence="14 15">
    <name type="scientific">Hyphomonas polymorpha PS728</name>
    <dbReference type="NCBI Taxonomy" id="1280954"/>
    <lineage>
        <taxon>Bacteria</taxon>
        <taxon>Pseudomonadati</taxon>
        <taxon>Pseudomonadota</taxon>
        <taxon>Alphaproteobacteria</taxon>
        <taxon>Hyphomonadales</taxon>
        <taxon>Hyphomonadaceae</taxon>
        <taxon>Hyphomonas</taxon>
    </lineage>
</organism>
<evidence type="ECO:0000256" key="10">
    <source>
        <dbReference type="ARBA" id="ARBA00023316"/>
    </source>
</evidence>
<keyword evidence="5 11" id="KW-0812">Transmembrane</keyword>
<evidence type="ECO:0000256" key="12">
    <source>
        <dbReference type="SAM" id="MobiDB-lite"/>
    </source>
</evidence>
<evidence type="ECO:0000256" key="1">
    <source>
        <dbReference type="ARBA" id="ARBA00022475"/>
    </source>
</evidence>
<dbReference type="UniPathway" id="UPA00219"/>
<evidence type="ECO:0000256" key="9">
    <source>
        <dbReference type="ARBA" id="ARBA00023136"/>
    </source>
</evidence>
<dbReference type="eggNOG" id="COG0744">
    <property type="taxonomic scope" value="Bacteria"/>
</dbReference>
<dbReference type="GO" id="GO:0005886">
    <property type="term" value="C:plasma membrane"/>
    <property type="evidence" value="ECO:0007669"/>
    <property type="project" value="UniProtKB-SubCell"/>
</dbReference>
<evidence type="ECO:0000256" key="4">
    <source>
        <dbReference type="ARBA" id="ARBA00022679"/>
    </source>
</evidence>
<dbReference type="InterPro" id="IPR036950">
    <property type="entry name" value="PBP_transglycosylase"/>
</dbReference>
<dbReference type="OrthoDB" id="9766909at2"/>
<dbReference type="GO" id="GO:0009252">
    <property type="term" value="P:peptidoglycan biosynthetic process"/>
    <property type="evidence" value="ECO:0007669"/>
    <property type="project" value="UniProtKB-UniRule"/>
</dbReference>
<dbReference type="Proteomes" id="UP000027100">
    <property type="component" value="Unassembled WGS sequence"/>
</dbReference>
<keyword evidence="10 11" id="KW-0961">Cell wall biogenesis/degradation</keyword>
<evidence type="ECO:0000313" key="15">
    <source>
        <dbReference type="Proteomes" id="UP000027100"/>
    </source>
</evidence>
<keyword evidence="15" id="KW-1185">Reference proteome</keyword>
<evidence type="ECO:0000256" key="3">
    <source>
        <dbReference type="ARBA" id="ARBA00022676"/>
    </source>
</evidence>
<feature type="region of interest" description="Disordered" evidence="12">
    <location>
        <begin position="1"/>
        <end position="22"/>
    </location>
</feature>
<dbReference type="EC" id="2.4.99.28" evidence="11"/>
<dbReference type="STRING" id="1280954.HPO_04155"/>
<evidence type="ECO:0000256" key="7">
    <source>
        <dbReference type="ARBA" id="ARBA00022984"/>
    </source>
</evidence>
<dbReference type="InterPro" id="IPR011812">
    <property type="entry name" value="Pep_trsgly"/>
</dbReference>
<dbReference type="GO" id="GO:0008360">
    <property type="term" value="P:regulation of cell shape"/>
    <property type="evidence" value="ECO:0007669"/>
    <property type="project" value="UniProtKB-KW"/>
</dbReference>
<dbReference type="HAMAP" id="MF_00766">
    <property type="entry name" value="PGT_MtgA"/>
    <property type="match status" value="1"/>
</dbReference>
<evidence type="ECO:0000256" key="8">
    <source>
        <dbReference type="ARBA" id="ARBA00022989"/>
    </source>
</evidence>
<dbReference type="NCBIfam" id="TIGR02070">
    <property type="entry name" value="mono_pep_trsgly"/>
    <property type="match status" value="1"/>
</dbReference>
<protein>
    <recommendedName>
        <fullName evidence="11">Biosynthetic peptidoglycan transglycosylase</fullName>
        <ecNumber evidence="11">2.4.99.28</ecNumber>
    </recommendedName>
    <alternativeName>
        <fullName evidence="11">Glycan polymerase</fullName>
    </alternativeName>
    <alternativeName>
        <fullName evidence="11">Peptidoglycan glycosyltransferase MtgA</fullName>
        <shortName evidence="11">PGT</shortName>
    </alternativeName>
</protein>
<comment type="caution">
    <text evidence="14">The sequence shown here is derived from an EMBL/GenBank/DDBJ whole genome shotgun (WGS) entry which is preliminary data.</text>
</comment>
<keyword evidence="3 11" id="KW-0328">Glycosyltransferase</keyword>
<dbReference type="SUPFAM" id="SSF53955">
    <property type="entry name" value="Lysozyme-like"/>
    <property type="match status" value="1"/>
</dbReference>
<gene>
    <name evidence="11" type="primary">mtgA</name>
    <name evidence="14" type="ORF">HPO_04155</name>
</gene>
<feature type="compositionally biased region" description="Pro residues" evidence="12">
    <location>
        <begin position="345"/>
        <end position="357"/>
    </location>
</feature>
<evidence type="ECO:0000313" key="14">
    <source>
        <dbReference type="EMBL" id="KCZ99550.1"/>
    </source>
</evidence>
<dbReference type="PATRIC" id="fig|1280954.3.peg.843"/>
<dbReference type="AlphaFoldDB" id="A0A062VLL9"/>
<keyword evidence="7 11" id="KW-0573">Peptidoglycan synthesis</keyword>
<feature type="region of interest" description="Disordered" evidence="12">
    <location>
        <begin position="256"/>
        <end position="375"/>
    </location>
</feature>
<keyword evidence="1 11" id="KW-1003">Cell membrane</keyword>
<comment type="catalytic activity">
    <reaction evidence="11">
        <text>[GlcNAc-(1-&gt;4)-Mur2Ac(oyl-L-Ala-gamma-D-Glu-L-Lys-D-Ala-D-Ala)](n)-di-trans,octa-cis-undecaprenyl diphosphate + beta-D-GlcNAc-(1-&gt;4)-Mur2Ac(oyl-L-Ala-gamma-D-Glu-L-Lys-D-Ala-D-Ala)-di-trans,octa-cis-undecaprenyl diphosphate = [GlcNAc-(1-&gt;4)-Mur2Ac(oyl-L-Ala-gamma-D-Glu-L-Lys-D-Ala-D-Ala)](n+1)-di-trans,octa-cis-undecaprenyl diphosphate + di-trans,octa-cis-undecaprenyl diphosphate + H(+)</text>
        <dbReference type="Rhea" id="RHEA:23708"/>
        <dbReference type="Rhea" id="RHEA-COMP:9602"/>
        <dbReference type="Rhea" id="RHEA-COMP:9603"/>
        <dbReference type="ChEBI" id="CHEBI:15378"/>
        <dbReference type="ChEBI" id="CHEBI:58405"/>
        <dbReference type="ChEBI" id="CHEBI:60033"/>
        <dbReference type="ChEBI" id="CHEBI:78435"/>
        <dbReference type="EC" id="2.4.99.28"/>
    </reaction>
</comment>
<feature type="compositionally biased region" description="Acidic residues" evidence="12">
    <location>
        <begin position="280"/>
        <end position="300"/>
    </location>
</feature>
<dbReference type="InterPro" id="IPR023346">
    <property type="entry name" value="Lysozyme-like_dom_sf"/>
</dbReference>
<feature type="compositionally biased region" description="Low complexity" evidence="12">
    <location>
        <begin position="358"/>
        <end position="375"/>
    </location>
</feature>
<dbReference type="GO" id="GO:0009274">
    <property type="term" value="C:peptidoglycan-based cell wall"/>
    <property type="evidence" value="ECO:0007669"/>
    <property type="project" value="InterPro"/>
</dbReference>
<comment type="function">
    <text evidence="11">Peptidoglycan polymerase that catalyzes glycan chain elongation from lipid-linked precursors.</text>
</comment>
<dbReference type="EMBL" id="ARYM01000004">
    <property type="protein sequence ID" value="KCZ99550.1"/>
    <property type="molecule type" value="Genomic_DNA"/>
</dbReference>
<dbReference type="GO" id="GO:0016763">
    <property type="term" value="F:pentosyltransferase activity"/>
    <property type="evidence" value="ECO:0007669"/>
    <property type="project" value="InterPro"/>
</dbReference>
<keyword evidence="6 11" id="KW-0133">Cell shape</keyword>
<feature type="domain" description="Glycosyl transferase family 51" evidence="13">
    <location>
        <begin position="73"/>
        <end position="241"/>
    </location>
</feature>
<dbReference type="GO" id="GO:0071555">
    <property type="term" value="P:cell wall organization"/>
    <property type="evidence" value="ECO:0007669"/>
    <property type="project" value="UniProtKB-KW"/>
</dbReference>
<accession>A0A062VLL9</accession>